<dbReference type="Pfam" id="PF02746">
    <property type="entry name" value="MR_MLE_N"/>
    <property type="match status" value="1"/>
</dbReference>
<dbReference type="PANTHER" id="PTHR48080">
    <property type="entry name" value="D-GALACTONATE DEHYDRATASE-RELATED"/>
    <property type="match status" value="1"/>
</dbReference>
<evidence type="ECO:0000256" key="3">
    <source>
        <dbReference type="ARBA" id="ARBA00011973"/>
    </source>
</evidence>
<evidence type="ECO:0000256" key="2">
    <source>
        <dbReference type="ARBA" id="ARBA00005183"/>
    </source>
</evidence>
<dbReference type="Gene3D" id="3.20.20.120">
    <property type="entry name" value="Enolase-like C-terminal domain"/>
    <property type="match status" value="1"/>
</dbReference>
<sequence length="391" mass="42964">MTRLRITGLRATPINLPLEKPMWWTGGHYPGTSKTIIEVETDQGLIGLGEAPSVDVVDSIRAMGDRLIGADALDIAGCESLCVPPWQIVQNTDDSSVVKAFGAIEIALWDLRGKVAGEPLCRLLGGAVRKAIPFTEYFGFRAGGEMDPQAVADYCVRMREEHGSTMFEGKLILGDPRIEIDTVKEMRAALGPDAMIRLDSNMQWSLPTAIRVFRDIELYDIRNYEDPVATFEEMAELRKHSSIRMSTHVPDIRRAVAVGAPDYIVTNFAVLGGISRTVRFIGACEAMGVGFWCYSGDAGVATAAYLHMSAAMPWISEPSQSLFRWQIGDVIQGGPFRQVNNVVAVPEGPGLGVTLDRQALAHWHNHLVDNGPLNHFHDPAMPGRFRRLPLT</sequence>
<dbReference type="EMBL" id="CP123584">
    <property type="protein sequence ID" value="WZK88342.1"/>
    <property type="molecule type" value="Genomic_DNA"/>
</dbReference>
<dbReference type="InterPro" id="IPR029017">
    <property type="entry name" value="Enolase-like_N"/>
</dbReference>
<accession>A0ABZ2XSH2</accession>
<organism evidence="5 6">
    <name type="scientific">Aliisedimentitalea scapharcae</name>
    <dbReference type="NCBI Taxonomy" id="1524259"/>
    <lineage>
        <taxon>Bacteria</taxon>
        <taxon>Pseudomonadati</taxon>
        <taxon>Pseudomonadota</taxon>
        <taxon>Alphaproteobacteria</taxon>
        <taxon>Rhodobacterales</taxon>
        <taxon>Roseobacteraceae</taxon>
        <taxon>Aliisedimentitalea</taxon>
    </lineage>
</organism>
<dbReference type="PROSITE" id="PS00908">
    <property type="entry name" value="MR_MLE_1"/>
    <property type="match status" value="1"/>
</dbReference>
<comment type="catalytic activity">
    <reaction evidence="1">
        <text>D-glucarate = 5-dehydro-4-deoxy-D-glucarate + H2O</text>
        <dbReference type="Rhea" id="RHEA:14573"/>
        <dbReference type="ChEBI" id="CHEBI:15377"/>
        <dbReference type="ChEBI" id="CHEBI:30612"/>
        <dbReference type="ChEBI" id="CHEBI:42819"/>
        <dbReference type="EC" id="4.2.1.40"/>
    </reaction>
</comment>
<protein>
    <recommendedName>
        <fullName evidence="3">glucarate dehydratase</fullName>
        <ecNumber evidence="3">4.2.1.40</ecNumber>
    </recommendedName>
</protein>
<dbReference type="SMART" id="SM00922">
    <property type="entry name" value="MR_MLE"/>
    <property type="match status" value="1"/>
</dbReference>
<name>A0ABZ2XSH2_9RHOB</name>
<evidence type="ECO:0000313" key="6">
    <source>
        <dbReference type="Proteomes" id="UP001623232"/>
    </source>
</evidence>
<dbReference type="InterPro" id="IPR018110">
    <property type="entry name" value="Mandel_Rmase/mucon_lact_enz_CS"/>
</dbReference>
<dbReference type="InterPro" id="IPR034593">
    <property type="entry name" value="DgoD-like"/>
</dbReference>
<gene>
    <name evidence="5" type="ORF">QEZ52_17330</name>
</gene>
<dbReference type="InterPro" id="IPR029065">
    <property type="entry name" value="Enolase_C-like"/>
</dbReference>
<dbReference type="SUPFAM" id="SSF51604">
    <property type="entry name" value="Enolase C-terminal domain-like"/>
    <property type="match status" value="1"/>
</dbReference>
<reference evidence="5 6" key="1">
    <citation type="submission" date="2023-04" db="EMBL/GenBank/DDBJ databases">
        <title>Complete genome sequence of Alisedimentitalea scapharcae.</title>
        <authorList>
            <person name="Rong J.-C."/>
            <person name="Yi M.-L."/>
            <person name="Zhao Q."/>
        </authorList>
    </citation>
    <scope>NUCLEOTIDE SEQUENCE [LARGE SCALE GENOMIC DNA]</scope>
    <source>
        <strain evidence="5 6">KCTC 42119</strain>
    </source>
</reference>
<dbReference type="InterPro" id="IPR013341">
    <property type="entry name" value="Mandelate_racemase_N_dom"/>
</dbReference>
<keyword evidence="6" id="KW-1185">Reference proteome</keyword>
<dbReference type="Gene3D" id="3.30.390.10">
    <property type="entry name" value="Enolase-like, N-terminal domain"/>
    <property type="match status" value="1"/>
</dbReference>
<dbReference type="Proteomes" id="UP001623232">
    <property type="component" value="Chromosome"/>
</dbReference>
<dbReference type="RefSeq" id="WP_406645728.1">
    <property type="nucleotide sequence ID" value="NZ_CP123584.1"/>
</dbReference>
<feature type="domain" description="Mandelate racemase/muconate lactonizing enzyme C-terminal" evidence="4">
    <location>
        <begin position="148"/>
        <end position="244"/>
    </location>
</feature>
<proteinExistence type="predicted"/>
<comment type="pathway">
    <text evidence="2">Carbohydrate acid metabolism; D-glucarate degradation; 2,5-dioxopentanoate from D-glucarate: step 1/2.</text>
</comment>
<dbReference type="Pfam" id="PF13378">
    <property type="entry name" value="MR_MLE_C"/>
    <property type="match status" value="1"/>
</dbReference>
<evidence type="ECO:0000256" key="1">
    <source>
        <dbReference type="ARBA" id="ARBA00001426"/>
    </source>
</evidence>
<dbReference type="PANTHER" id="PTHR48080:SF4">
    <property type="entry name" value="GLUCARATE DEHYDRATASE"/>
    <property type="match status" value="1"/>
</dbReference>
<dbReference type="EC" id="4.2.1.40" evidence="3"/>
<dbReference type="InterPro" id="IPR013342">
    <property type="entry name" value="Mandelate_racemase_C"/>
</dbReference>
<evidence type="ECO:0000259" key="4">
    <source>
        <dbReference type="SMART" id="SM00922"/>
    </source>
</evidence>
<dbReference type="SUPFAM" id="SSF54826">
    <property type="entry name" value="Enolase N-terminal domain-like"/>
    <property type="match status" value="1"/>
</dbReference>
<dbReference type="InterPro" id="IPR036849">
    <property type="entry name" value="Enolase-like_C_sf"/>
</dbReference>
<evidence type="ECO:0000313" key="5">
    <source>
        <dbReference type="EMBL" id="WZK88342.1"/>
    </source>
</evidence>